<dbReference type="InterPro" id="IPR011257">
    <property type="entry name" value="DNA_glycosylase"/>
</dbReference>
<keyword evidence="5" id="KW-0234">DNA repair</keyword>
<dbReference type="GO" id="GO:0032131">
    <property type="term" value="F:alkylated DNA binding"/>
    <property type="evidence" value="ECO:0007669"/>
    <property type="project" value="TreeGrafter"/>
</dbReference>
<dbReference type="RefSeq" id="WP_184000759.1">
    <property type="nucleotide sequence ID" value="NZ_JACIEH010000006.1"/>
</dbReference>
<comment type="caution">
    <text evidence="7">The sequence shown here is derived from an EMBL/GenBank/DDBJ whole genome shotgun (WGS) entry which is preliminary data.</text>
</comment>
<evidence type="ECO:0000259" key="6">
    <source>
        <dbReference type="SMART" id="SM00478"/>
    </source>
</evidence>
<dbReference type="SUPFAM" id="SSF48150">
    <property type="entry name" value="DNA-glycosylase"/>
    <property type="match status" value="1"/>
</dbReference>
<evidence type="ECO:0000256" key="2">
    <source>
        <dbReference type="ARBA" id="ARBA00010817"/>
    </source>
</evidence>
<dbReference type="GO" id="GO:0006285">
    <property type="term" value="P:base-excision repair, AP site formation"/>
    <property type="evidence" value="ECO:0007669"/>
    <property type="project" value="TreeGrafter"/>
</dbReference>
<dbReference type="GO" id="GO:0032993">
    <property type="term" value="C:protein-DNA complex"/>
    <property type="evidence" value="ECO:0007669"/>
    <property type="project" value="TreeGrafter"/>
</dbReference>
<accession>A0A7W6JXL9</accession>
<dbReference type="Proteomes" id="UP000557392">
    <property type="component" value="Unassembled WGS sequence"/>
</dbReference>
<dbReference type="Gene3D" id="1.10.1670.40">
    <property type="match status" value="1"/>
</dbReference>
<dbReference type="EMBL" id="JACIEH010000006">
    <property type="protein sequence ID" value="MBB4101398.1"/>
    <property type="molecule type" value="Genomic_DNA"/>
</dbReference>
<dbReference type="PANTHER" id="PTHR43003">
    <property type="entry name" value="DNA-3-METHYLADENINE GLYCOSYLASE"/>
    <property type="match status" value="1"/>
</dbReference>
<sequence length="207" mass="22534">MGLSAEQLRASLDALAAREPLIAAAIGRVGYPPPRIRDRGYETLLRTIVGQQVSVAAAQAIWNRMAAQLGDLTDPGNIARTTLDDLRAAGLSRQKAAYAHSLAEEVTSGRLDLAALPEDDEAAIAQLVRIKGIGRWSAEVYLLFAEGRPDIWPAGDLAVQIEVGRIMGHAERPSEKLTREIAEAWRPHRGAAAVFAWHHYNSEMEVI</sequence>
<keyword evidence="7" id="KW-0326">Glycosidase</keyword>
<dbReference type="SMART" id="SM00478">
    <property type="entry name" value="ENDO3c"/>
    <property type="match status" value="1"/>
</dbReference>
<evidence type="ECO:0000256" key="4">
    <source>
        <dbReference type="ARBA" id="ARBA00022763"/>
    </source>
</evidence>
<reference evidence="7 8" key="1">
    <citation type="submission" date="2020-08" db="EMBL/GenBank/DDBJ databases">
        <title>Genomic Encyclopedia of Type Strains, Phase IV (KMG-IV): sequencing the most valuable type-strain genomes for metagenomic binning, comparative biology and taxonomic classification.</title>
        <authorList>
            <person name="Goeker M."/>
        </authorList>
    </citation>
    <scope>NUCLEOTIDE SEQUENCE [LARGE SCALE GENOMIC DNA]</scope>
    <source>
        <strain evidence="7 8">DSM 101806</strain>
    </source>
</reference>
<keyword evidence="7" id="KW-0378">Hydrolase</keyword>
<dbReference type="CDD" id="cd00056">
    <property type="entry name" value="ENDO3c"/>
    <property type="match status" value="1"/>
</dbReference>
<dbReference type="GO" id="GO:0005737">
    <property type="term" value="C:cytoplasm"/>
    <property type="evidence" value="ECO:0007669"/>
    <property type="project" value="TreeGrafter"/>
</dbReference>
<feature type="domain" description="HhH-GPD" evidence="6">
    <location>
        <begin position="49"/>
        <end position="204"/>
    </location>
</feature>
<protein>
    <recommendedName>
        <fullName evidence="3">DNA-3-methyladenine glycosylase II</fullName>
        <ecNumber evidence="3">3.2.2.21</ecNumber>
    </recommendedName>
</protein>
<organism evidence="7 8">
    <name type="scientific">Sphingomonas kyeonggiensis</name>
    <dbReference type="NCBI Taxonomy" id="1268553"/>
    <lineage>
        <taxon>Bacteria</taxon>
        <taxon>Pseudomonadati</taxon>
        <taxon>Pseudomonadota</taxon>
        <taxon>Alphaproteobacteria</taxon>
        <taxon>Sphingomonadales</taxon>
        <taxon>Sphingomonadaceae</taxon>
        <taxon>Sphingomonas</taxon>
    </lineage>
</organism>
<name>A0A7W6JXL9_9SPHN</name>
<dbReference type="InterPro" id="IPR003265">
    <property type="entry name" value="HhH-GPD_domain"/>
</dbReference>
<dbReference type="PANTHER" id="PTHR43003:SF5">
    <property type="entry name" value="DNA-3-METHYLADENINE GLYCOSYLASE"/>
    <property type="match status" value="1"/>
</dbReference>
<dbReference type="AlphaFoldDB" id="A0A7W6JXL9"/>
<dbReference type="GO" id="GO:0043916">
    <property type="term" value="F:DNA-7-methylguanine glycosylase activity"/>
    <property type="evidence" value="ECO:0007669"/>
    <property type="project" value="TreeGrafter"/>
</dbReference>
<evidence type="ECO:0000313" key="7">
    <source>
        <dbReference type="EMBL" id="MBB4101398.1"/>
    </source>
</evidence>
<evidence type="ECO:0000256" key="3">
    <source>
        <dbReference type="ARBA" id="ARBA00012000"/>
    </source>
</evidence>
<dbReference type="FunFam" id="1.10.340.30:FF:000004">
    <property type="entry name" value="DNA-3-methyladenine glycosylase II"/>
    <property type="match status" value="1"/>
</dbReference>
<comment type="catalytic activity">
    <reaction evidence="1">
        <text>Hydrolysis of alkylated DNA, releasing 3-methyladenine, 3-methylguanine, 7-methylguanine and 7-methyladenine.</text>
        <dbReference type="EC" id="3.2.2.21"/>
    </reaction>
</comment>
<comment type="similarity">
    <text evidence="2">Belongs to the alkylbase DNA glycosidase AlkA family.</text>
</comment>
<proteinExistence type="inferred from homology"/>
<dbReference type="InterPro" id="IPR051912">
    <property type="entry name" value="Alkylbase_DNA_Glycosylase/TA"/>
</dbReference>
<evidence type="ECO:0000313" key="8">
    <source>
        <dbReference type="Proteomes" id="UP000557392"/>
    </source>
</evidence>
<gene>
    <name evidence="7" type="ORF">GGR46_004990</name>
</gene>
<dbReference type="Pfam" id="PF00730">
    <property type="entry name" value="HhH-GPD"/>
    <property type="match status" value="1"/>
</dbReference>
<dbReference type="Gene3D" id="1.10.340.30">
    <property type="entry name" value="Hypothetical protein, domain 2"/>
    <property type="match status" value="1"/>
</dbReference>
<keyword evidence="4" id="KW-0227">DNA damage</keyword>
<dbReference type="GO" id="GO:0008725">
    <property type="term" value="F:DNA-3-methyladenine glycosylase activity"/>
    <property type="evidence" value="ECO:0007669"/>
    <property type="project" value="TreeGrafter"/>
</dbReference>
<keyword evidence="8" id="KW-1185">Reference proteome</keyword>
<evidence type="ECO:0000256" key="5">
    <source>
        <dbReference type="ARBA" id="ARBA00023204"/>
    </source>
</evidence>
<dbReference type="EC" id="3.2.2.21" evidence="3"/>
<evidence type="ECO:0000256" key="1">
    <source>
        <dbReference type="ARBA" id="ARBA00000086"/>
    </source>
</evidence>
<dbReference type="GO" id="GO:0006307">
    <property type="term" value="P:DNA alkylation repair"/>
    <property type="evidence" value="ECO:0007669"/>
    <property type="project" value="TreeGrafter"/>
</dbReference>